<name>A0ABX7MSP2_9GAMM</name>
<organism evidence="2 3">
    <name type="scientific">Marinobacter salinisoli</name>
    <dbReference type="NCBI Taxonomy" id="2769486"/>
    <lineage>
        <taxon>Bacteria</taxon>
        <taxon>Pseudomonadati</taxon>
        <taxon>Pseudomonadota</taxon>
        <taxon>Gammaproteobacteria</taxon>
        <taxon>Pseudomonadales</taxon>
        <taxon>Marinobacteraceae</taxon>
        <taxon>Marinobacter</taxon>
    </lineage>
</organism>
<keyword evidence="1" id="KW-1133">Transmembrane helix</keyword>
<feature type="transmembrane region" description="Helical" evidence="1">
    <location>
        <begin position="56"/>
        <end position="76"/>
    </location>
</feature>
<dbReference type="EMBL" id="CP071247">
    <property type="protein sequence ID" value="QSP95179.1"/>
    <property type="molecule type" value="Genomic_DNA"/>
</dbReference>
<reference evidence="2 3" key="1">
    <citation type="submission" date="2021-03" db="EMBL/GenBank/DDBJ databases">
        <title>Genome sequencing of Marinobacter sp. LPB0319.</title>
        <authorList>
            <person name="Kim J."/>
        </authorList>
    </citation>
    <scope>NUCLEOTIDE SEQUENCE [LARGE SCALE GENOMIC DNA]</scope>
    <source>
        <strain evidence="2 3">LPB0319</strain>
    </source>
</reference>
<proteinExistence type="predicted"/>
<keyword evidence="1" id="KW-0812">Transmembrane</keyword>
<protein>
    <submittedName>
        <fullName evidence="2">Uncharacterized protein</fullName>
    </submittedName>
</protein>
<accession>A0ABX7MSP2</accession>
<evidence type="ECO:0000256" key="1">
    <source>
        <dbReference type="SAM" id="Phobius"/>
    </source>
</evidence>
<keyword evidence="3" id="KW-1185">Reference proteome</keyword>
<feature type="transmembrane region" description="Helical" evidence="1">
    <location>
        <begin position="12"/>
        <end position="36"/>
    </location>
</feature>
<keyword evidence="1" id="KW-0472">Membrane</keyword>
<sequence length="86" mass="9625">MEEKYPLSQERAVPASTLILPLLGTLLVGFGMFAFFMPVEDTRPVYGSLAETVDQYALHLILAGSVFYVINVVMTVKRAIKARKQY</sequence>
<evidence type="ECO:0000313" key="2">
    <source>
        <dbReference type="EMBL" id="QSP95179.1"/>
    </source>
</evidence>
<dbReference type="RefSeq" id="WP_206644388.1">
    <property type="nucleotide sequence ID" value="NZ_CP071247.1"/>
</dbReference>
<gene>
    <name evidence="2" type="ORF">LPB19_01800</name>
</gene>
<dbReference type="Proteomes" id="UP000663555">
    <property type="component" value="Chromosome"/>
</dbReference>
<evidence type="ECO:0000313" key="3">
    <source>
        <dbReference type="Proteomes" id="UP000663555"/>
    </source>
</evidence>